<proteinExistence type="predicted"/>
<dbReference type="GO" id="GO:0016747">
    <property type="term" value="F:acyltransferase activity, transferring groups other than amino-acyl groups"/>
    <property type="evidence" value="ECO:0007669"/>
    <property type="project" value="InterPro"/>
</dbReference>
<protein>
    <submittedName>
        <fullName evidence="4">GCN5-related N-acetyltransferase</fullName>
    </submittedName>
</protein>
<evidence type="ECO:0000313" key="5">
    <source>
        <dbReference type="Proteomes" id="UP000000263"/>
    </source>
</evidence>
<organism evidence="4 5">
    <name type="scientific">Roseiflexus castenholzii (strain DSM 13941 / HLO8)</name>
    <dbReference type="NCBI Taxonomy" id="383372"/>
    <lineage>
        <taxon>Bacteria</taxon>
        <taxon>Bacillati</taxon>
        <taxon>Chloroflexota</taxon>
        <taxon>Chloroflexia</taxon>
        <taxon>Chloroflexales</taxon>
        <taxon>Roseiflexineae</taxon>
        <taxon>Roseiflexaceae</taxon>
        <taxon>Roseiflexus</taxon>
    </lineage>
</organism>
<dbReference type="EMBL" id="CP000804">
    <property type="protein sequence ID" value="ABU60136.1"/>
    <property type="molecule type" value="Genomic_DNA"/>
</dbReference>
<evidence type="ECO:0000256" key="2">
    <source>
        <dbReference type="ARBA" id="ARBA00023315"/>
    </source>
</evidence>
<dbReference type="HOGENOM" id="CLU_077728_1_1_0"/>
<dbReference type="SUPFAM" id="SSF55729">
    <property type="entry name" value="Acyl-CoA N-acyltransferases (Nat)"/>
    <property type="match status" value="1"/>
</dbReference>
<dbReference type="eggNOG" id="COG0456">
    <property type="taxonomic scope" value="Bacteria"/>
</dbReference>
<dbReference type="PROSITE" id="PS51186">
    <property type="entry name" value="GNAT"/>
    <property type="match status" value="1"/>
</dbReference>
<evidence type="ECO:0000313" key="4">
    <source>
        <dbReference type="EMBL" id="ABU60136.1"/>
    </source>
</evidence>
<gene>
    <name evidence="4" type="ordered locus">Rcas_4104</name>
</gene>
<dbReference type="InterPro" id="IPR000182">
    <property type="entry name" value="GNAT_dom"/>
</dbReference>
<dbReference type="AlphaFoldDB" id="A7NRE0"/>
<evidence type="ECO:0000256" key="1">
    <source>
        <dbReference type="ARBA" id="ARBA00022679"/>
    </source>
</evidence>
<dbReference type="Pfam" id="PF00583">
    <property type="entry name" value="Acetyltransf_1"/>
    <property type="match status" value="1"/>
</dbReference>
<feature type="domain" description="N-acetyltransferase" evidence="3">
    <location>
        <begin position="1"/>
        <end position="170"/>
    </location>
</feature>
<keyword evidence="2" id="KW-0012">Acyltransferase</keyword>
<evidence type="ECO:0000259" key="3">
    <source>
        <dbReference type="PROSITE" id="PS51186"/>
    </source>
</evidence>
<dbReference type="InterPro" id="IPR016181">
    <property type="entry name" value="Acyl_CoA_acyltransferase"/>
</dbReference>
<sequence>MVIERLNAATFHAARPGLVALLQDAVNSGASLGFLPPLDKATAQRYWDAICDDVTERLRVLLIAREGDTIIGAVQLELAQKPGEQHRAQMKKLMVLRSARRRGVARALLAAVEEEARREGRSLLILDTREGDPAELLYQACGYTFVGRIPKYARSADGSLHTAVIYYRLL</sequence>
<dbReference type="InterPro" id="IPR050832">
    <property type="entry name" value="Bact_Acetyltransf"/>
</dbReference>
<reference evidence="4 5" key="1">
    <citation type="submission" date="2007-08" db="EMBL/GenBank/DDBJ databases">
        <title>Complete sequence of Roseiflexus castenholzii DSM 13941.</title>
        <authorList>
            <consortium name="US DOE Joint Genome Institute"/>
            <person name="Copeland A."/>
            <person name="Lucas S."/>
            <person name="Lapidus A."/>
            <person name="Barry K."/>
            <person name="Glavina del Rio T."/>
            <person name="Dalin E."/>
            <person name="Tice H."/>
            <person name="Pitluck S."/>
            <person name="Thompson L.S."/>
            <person name="Brettin T."/>
            <person name="Bruce D."/>
            <person name="Detter J.C."/>
            <person name="Han C."/>
            <person name="Tapia R."/>
            <person name="Schmutz J."/>
            <person name="Larimer F."/>
            <person name="Land M."/>
            <person name="Hauser L."/>
            <person name="Kyrpides N."/>
            <person name="Mikhailova N."/>
            <person name="Bryant D.A."/>
            <person name="Hanada S."/>
            <person name="Tsukatani Y."/>
            <person name="Richardson P."/>
        </authorList>
    </citation>
    <scope>NUCLEOTIDE SEQUENCE [LARGE SCALE GENOMIC DNA]</scope>
    <source>
        <strain evidence="5">DSM 13941 / HLO8</strain>
    </source>
</reference>
<keyword evidence="5" id="KW-1185">Reference proteome</keyword>
<accession>A7NRE0</accession>
<keyword evidence="1 4" id="KW-0808">Transferase</keyword>
<dbReference type="CDD" id="cd04301">
    <property type="entry name" value="NAT_SF"/>
    <property type="match status" value="1"/>
</dbReference>
<dbReference type="KEGG" id="rca:Rcas_4104"/>
<dbReference type="STRING" id="383372.Rcas_4104"/>
<name>A7NRE0_ROSCS</name>
<dbReference type="Gene3D" id="3.40.630.30">
    <property type="match status" value="1"/>
</dbReference>
<dbReference type="RefSeq" id="WP_012122557.1">
    <property type="nucleotide sequence ID" value="NC_009767.1"/>
</dbReference>
<dbReference type="PANTHER" id="PTHR43877">
    <property type="entry name" value="AMINOALKYLPHOSPHONATE N-ACETYLTRANSFERASE-RELATED-RELATED"/>
    <property type="match status" value="1"/>
</dbReference>
<dbReference type="Proteomes" id="UP000000263">
    <property type="component" value="Chromosome"/>
</dbReference>
<dbReference type="OrthoDB" id="3389160at2"/>